<organism evidence="2 3">
    <name type="scientific">Naasia aerilata</name>
    <dbReference type="NCBI Taxonomy" id="1162966"/>
    <lineage>
        <taxon>Bacteria</taxon>
        <taxon>Bacillati</taxon>
        <taxon>Actinomycetota</taxon>
        <taxon>Actinomycetes</taxon>
        <taxon>Micrococcales</taxon>
        <taxon>Microbacteriaceae</taxon>
        <taxon>Naasia</taxon>
    </lineage>
</organism>
<proteinExistence type="predicted"/>
<accession>A0ABN6XQU2</accession>
<sequence>MPARTHSPAEPLGPAGDAPRPADRRGLGIRWAIDLPVAAVYGVPLVIVRAVQVAQGVPDISPC</sequence>
<reference evidence="3" key="1">
    <citation type="journal article" date="2019" name="Int. J. Syst. Evol. Microbiol.">
        <title>The Global Catalogue of Microorganisms (GCM) 10K type strain sequencing project: providing services to taxonomists for standard genome sequencing and annotation.</title>
        <authorList>
            <consortium name="The Broad Institute Genomics Platform"/>
            <consortium name="The Broad Institute Genome Sequencing Center for Infectious Disease"/>
            <person name="Wu L."/>
            <person name="Ma J."/>
        </authorList>
    </citation>
    <scope>NUCLEOTIDE SEQUENCE [LARGE SCALE GENOMIC DNA]</scope>
    <source>
        <strain evidence="3">NBRC 108725</strain>
    </source>
</reference>
<gene>
    <name evidence="2" type="ORF">GCM10025866_21410</name>
</gene>
<dbReference type="EMBL" id="AP027731">
    <property type="protein sequence ID" value="BDZ46232.1"/>
    <property type="molecule type" value="Genomic_DNA"/>
</dbReference>
<evidence type="ECO:0000256" key="1">
    <source>
        <dbReference type="SAM" id="MobiDB-lite"/>
    </source>
</evidence>
<name>A0ABN6XQU2_9MICO</name>
<feature type="region of interest" description="Disordered" evidence="1">
    <location>
        <begin position="1"/>
        <end position="23"/>
    </location>
</feature>
<evidence type="ECO:0000313" key="3">
    <source>
        <dbReference type="Proteomes" id="UP001321498"/>
    </source>
</evidence>
<protein>
    <submittedName>
        <fullName evidence="2">Uncharacterized protein</fullName>
    </submittedName>
</protein>
<dbReference type="Proteomes" id="UP001321498">
    <property type="component" value="Chromosome"/>
</dbReference>
<keyword evidence="3" id="KW-1185">Reference proteome</keyword>
<evidence type="ECO:0000313" key="2">
    <source>
        <dbReference type="EMBL" id="BDZ46232.1"/>
    </source>
</evidence>